<evidence type="ECO:0000313" key="8">
    <source>
        <dbReference type="Proteomes" id="UP001596047"/>
    </source>
</evidence>
<keyword evidence="5 6" id="KW-0472">Membrane</keyword>
<dbReference type="PANTHER" id="PTHR30250:SF11">
    <property type="entry name" value="O-ANTIGEN TRANSPORTER-RELATED"/>
    <property type="match status" value="1"/>
</dbReference>
<evidence type="ECO:0000256" key="6">
    <source>
        <dbReference type="SAM" id="Phobius"/>
    </source>
</evidence>
<keyword evidence="8" id="KW-1185">Reference proteome</keyword>
<protein>
    <submittedName>
        <fullName evidence="7">Flippase</fullName>
    </submittedName>
</protein>
<feature type="transmembrane region" description="Helical" evidence="6">
    <location>
        <begin position="21"/>
        <end position="43"/>
    </location>
</feature>
<evidence type="ECO:0000256" key="5">
    <source>
        <dbReference type="ARBA" id="ARBA00023136"/>
    </source>
</evidence>
<feature type="transmembrane region" description="Helical" evidence="6">
    <location>
        <begin position="90"/>
        <end position="112"/>
    </location>
</feature>
<comment type="subcellular location">
    <subcellularLocation>
        <location evidence="1">Cell membrane</location>
        <topology evidence="1">Multi-pass membrane protein</topology>
    </subcellularLocation>
</comment>
<evidence type="ECO:0000256" key="2">
    <source>
        <dbReference type="ARBA" id="ARBA00022475"/>
    </source>
</evidence>
<dbReference type="CDD" id="cd13128">
    <property type="entry name" value="MATE_Wzx_like"/>
    <property type="match status" value="1"/>
</dbReference>
<proteinExistence type="predicted"/>
<dbReference type="InterPro" id="IPR050833">
    <property type="entry name" value="Poly_Biosynth_Transport"/>
</dbReference>
<feature type="transmembrane region" description="Helical" evidence="6">
    <location>
        <begin position="157"/>
        <end position="176"/>
    </location>
</feature>
<evidence type="ECO:0000256" key="3">
    <source>
        <dbReference type="ARBA" id="ARBA00022692"/>
    </source>
</evidence>
<dbReference type="RefSeq" id="WP_379191541.1">
    <property type="nucleotide sequence ID" value="NZ_JBHSOW010000106.1"/>
</dbReference>
<keyword evidence="2" id="KW-1003">Cell membrane</keyword>
<evidence type="ECO:0000256" key="4">
    <source>
        <dbReference type="ARBA" id="ARBA00022989"/>
    </source>
</evidence>
<reference evidence="8" key="1">
    <citation type="journal article" date="2019" name="Int. J. Syst. Evol. Microbiol.">
        <title>The Global Catalogue of Microorganisms (GCM) 10K type strain sequencing project: providing services to taxonomists for standard genome sequencing and annotation.</title>
        <authorList>
            <consortium name="The Broad Institute Genomics Platform"/>
            <consortium name="The Broad Institute Genome Sequencing Center for Infectious Disease"/>
            <person name="Wu L."/>
            <person name="Ma J."/>
        </authorList>
    </citation>
    <scope>NUCLEOTIDE SEQUENCE [LARGE SCALE GENOMIC DNA]</scope>
    <source>
        <strain evidence="8">CGMCC 1.3240</strain>
    </source>
</reference>
<feature type="transmembrane region" description="Helical" evidence="6">
    <location>
        <begin position="330"/>
        <end position="349"/>
    </location>
</feature>
<feature type="transmembrane region" description="Helical" evidence="6">
    <location>
        <begin position="252"/>
        <end position="278"/>
    </location>
</feature>
<feature type="transmembrane region" description="Helical" evidence="6">
    <location>
        <begin position="387"/>
        <end position="410"/>
    </location>
</feature>
<dbReference type="Proteomes" id="UP001596047">
    <property type="component" value="Unassembled WGS sequence"/>
</dbReference>
<dbReference type="Pfam" id="PF01943">
    <property type="entry name" value="Polysacc_synt"/>
    <property type="match status" value="1"/>
</dbReference>
<keyword evidence="3 6" id="KW-0812">Transmembrane</keyword>
<comment type="caution">
    <text evidence="7">The sequence shown here is derived from an EMBL/GenBank/DDBJ whole genome shotgun (WGS) entry which is preliminary data.</text>
</comment>
<evidence type="ECO:0000313" key="7">
    <source>
        <dbReference type="EMBL" id="MFC5652887.1"/>
    </source>
</evidence>
<accession>A0ABW0W3V5</accession>
<dbReference type="EMBL" id="JBHSOW010000106">
    <property type="protein sequence ID" value="MFC5652887.1"/>
    <property type="molecule type" value="Genomic_DNA"/>
</dbReference>
<feature type="transmembrane region" description="Helical" evidence="6">
    <location>
        <begin position="49"/>
        <end position="69"/>
    </location>
</feature>
<dbReference type="PANTHER" id="PTHR30250">
    <property type="entry name" value="PST FAMILY PREDICTED COLANIC ACID TRANSPORTER"/>
    <property type="match status" value="1"/>
</dbReference>
<evidence type="ECO:0000256" key="1">
    <source>
        <dbReference type="ARBA" id="ARBA00004651"/>
    </source>
</evidence>
<sequence>MAELASVRQVKSKTAKDIISTILTRGITLFGGFIVSILLARFLGAEGRGIVTVIFMVPTLILTIADLGIRQATAYYVGQKLYDLNDIVKTSYFIWAITSITSVLFIAGYFGFFYYGKYSITLLLIALLSVPFSLFSKYSNGILQGKDKISKINNLELLNIIFNMLAVIVLVGLLKLDVLGATIVYLFLGIMIAIQSYAMVQKLSPIRLGYVKGLPWKLVKKGIAYATALFILQLNYRLNILMLEHYSDVKSIGIFTVGTTLAELIWQLPAAAGMVLFAKSANSKTESEAINRAAKLLRVLLPVAFAACLFIAVFSPFIVKVLYGEEFVDAAQVIRLLMPGIFVMFFFKVLNADLAGRGKPLFALAIYILPLLLNVALNYYLIPLYNINGTAIASSVSYMIGAILFLFVYAKNTGLKLVDLLIIKRSDLKR</sequence>
<dbReference type="InterPro" id="IPR002797">
    <property type="entry name" value="Polysacc_synth"/>
</dbReference>
<feature type="transmembrane region" description="Helical" evidence="6">
    <location>
        <begin position="222"/>
        <end position="240"/>
    </location>
</feature>
<feature type="transmembrane region" description="Helical" evidence="6">
    <location>
        <begin position="182"/>
        <end position="201"/>
    </location>
</feature>
<feature type="transmembrane region" description="Helical" evidence="6">
    <location>
        <begin position="361"/>
        <end position="381"/>
    </location>
</feature>
<keyword evidence="4 6" id="KW-1133">Transmembrane helix</keyword>
<organism evidence="7 8">
    <name type="scientific">Paenibacillus solisilvae</name>
    <dbReference type="NCBI Taxonomy" id="2486751"/>
    <lineage>
        <taxon>Bacteria</taxon>
        <taxon>Bacillati</taxon>
        <taxon>Bacillota</taxon>
        <taxon>Bacilli</taxon>
        <taxon>Bacillales</taxon>
        <taxon>Paenibacillaceae</taxon>
        <taxon>Paenibacillus</taxon>
    </lineage>
</organism>
<gene>
    <name evidence="7" type="ORF">ACFPYJ_28040</name>
</gene>
<feature type="transmembrane region" description="Helical" evidence="6">
    <location>
        <begin position="118"/>
        <end position="136"/>
    </location>
</feature>
<feature type="transmembrane region" description="Helical" evidence="6">
    <location>
        <begin position="299"/>
        <end position="318"/>
    </location>
</feature>
<name>A0ABW0W3V5_9BACL</name>